<proteinExistence type="inferred from homology"/>
<dbReference type="GO" id="GO:0022625">
    <property type="term" value="C:cytosolic large ribosomal subunit"/>
    <property type="evidence" value="ECO:0007669"/>
    <property type="project" value="TreeGrafter"/>
</dbReference>
<dbReference type="GO" id="GO:0003735">
    <property type="term" value="F:structural constituent of ribosome"/>
    <property type="evidence" value="ECO:0007669"/>
    <property type="project" value="InterPro"/>
</dbReference>
<dbReference type="InterPro" id="IPR018257">
    <property type="entry name" value="Ribosomal_bL19_CS"/>
</dbReference>
<gene>
    <name evidence="6" type="ORF">A3D03_05250</name>
</gene>
<evidence type="ECO:0000256" key="1">
    <source>
        <dbReference type="ARBA" id="ARBA00005781"/>
    </source>
</evidence>
<evidence type="ECO:0000313" key="6">
    <source>
        <dbReference type="EMBL" id="OGG20592.1"/>
    </source>
</evidence>
<comment type="similarity">
    <text evidence="1 4">Belongs to the bacterial ribosomal protein bL19 family.</text>
</comment>
<dbReference type="Gene3D" id="2.30.30.790">
    <property type="match status" value="1"/>
</dbReference>
<keyword evidence="3 4" id="KW-0687">Ribonucleoprotein</keyword>
<dbReference type="PANTHER" id="PTHR15680">
    <property type="entry name" value="RIBOSOMAL PROTEIN L19"/>
    <property type="match status" value="1"/>
</dbReference>
<dbReference type="PANTHER" id="PTHR15680:SF9">
    <property type="entry name" value="LARGE RIBOSOMAL SUBUNIT PROTEIN BL19M"/>
    <property type="match status" value="1"/>
</dbReference>
<dbReference type="Pfam" id="PF01245">
    <property type="entry name" value="Ribosomal_L19"/>
    <property type="match status" value="1"/>
</dbReference>
<dbReference type="AlphaFoldDB" id="A0A1F6A7Y1"/>
<dbReference type="Proteomes" id="UP000177092">
    <property type="component" value="Unassembled WGS sequence"/>
</dbReference>
<evidence type="ECO:0000256" key="4">
    <source>
        <dbReference type="RuleBase" id="RU000559"/>
    </source>
</evidence>
<dbReference type="InterPro" id="IPR008991">
    <property type="entry name" value="Translation_prot_SH3-like_sf"/>
</dbReference>
<comment type="function">
    <text evidence="4">This protein is located at the 30S-50S ribosomal subunit interface and may play a role in the structure and function of the aminoacyl-tRNA binding site.</text>
</comment>
<dbReference type="PRINTS" id="PR00061">
    <property type="entry name" value="RIBOSOMALL19"/>
</dbReference>
<accession>A0A1F6A7Y1</accession>
<dbReference type="PROSITE" id="PS01015">
    <property type="entry name" value="RIBOSOMAL_L19"/>
    <property type="match status" value="1"/>
</dbReference>
<organism evidence="6 7">
    <name type="scientific">Candidatus Gottesmanbacteria bacterium RIFCSPHIGHO2_02_FULL_40_13</name>
    <dbReference type="NCBI Taxonomy" id="1798384"/>
    <lineage>
        <taxon>Bacteria</taxon>
        <taxon>Candidatus Gottesmaniibacteriota</taxon>
    </lineage>
</organism>
<keyword evidence="2" id="KW-0689">Ribosomal protein</keyword>
<evidence type="ECO:0000313" key="7">
    <source>
        <dbReference type="Proteomes" id="UP000177092"/>
    </source>
</evidence>
<dbReference type="GO" id="GO:0006412">
    <property type="term" value="P:translation"/>
    <property type="evidence" value="ECO:0007669"/>
    <property type="project" value="InterPro"/>
</dbReference>
<name>A0A1F6A7Y1_9BACT</name>
<evidence type="ECO:0000256" key="2">
    <source>
        <dbReference type="ARBA" id="ARBA00022980"/>
    </source>
</evidence>
<protein>
    <recommendedName>
        <fullName evidence="4">50S ribosomal protein L19</fullName>
    </recommendedName>
</protein>
<feature type="compositionally biased region" description="Basic and acidic residues" evidence="5">
    <location>
        <begin position="113"/>
        <end position="125"/>
    </location>
</feature>
<reference evidence="6 7" key="1">
    <citation type="journal article" date="2016" name="Nat. Commun.">
        <title>Thousands of microbial genomes shed light on interconnected biogeochemical processes in an aquifer system.</title>
        <authorList>
            <person name="Anantharaman K."/>
            <person name="Brown C.T."/>
            <person name="Hug L.A."/>
            <person name="Sharon I."/>
            <person name="Castelle C.J."/>
            <person name="Probst A.J."/>
            <person name="Thomas B.C."/>
            <person name="Singh A."/>
            <person name="Wilkins M.J."/>
            <person name="Karaoz U."/>
            <person name="Brodie E.L."/>
            <person name="Williams K.H."/>
            <person name="Hubbard S.S."/>
            <person name="Banfield J.F."/>
        </authorList>
    </citation>
    <scope>NUCLEOTIDE SEQUENCE [LARGE SCALE GENOMIC DNA]</scope>
</reference>
<dbReference type="InterPro" id="IPR038657">
    <property type="entry name" value="Ribosomal_bL19_sf"/>
</dbReference>
<dbReference type="InterPro" id="IPR001857">
    <property type="entry name" value="Ribosomal_bL19"/>
</dbReference>
<comment type="caution">
    <text evidence="6">The sequence shown here is derived from an EMBL/GenBank/DDBJ whole genome shotgun (WGS) entry which is preliminary data.</text>
</comment>
<evidence type="ECO:0000256" key="3">
    <source>
        <dbReference type="ARBA" id="ARBA00023274"/>
    </source>
</evidence>
<dbReference type="SUPFAM" id="SSF50104">
    <property type="entry name" value="Translation proteins SH3-like domain"/>
    <property type="match status" value="1"/>
</dbReference>
<dbReference type="STRING" id="1798384.A3D03_05250"/>
<dbReference type="EMBL" id="MFJN01000041">
    <property type="protein sequence ID" value="OGG20592.1"/>
    <property type="molecule type" value="Genomic_DNA"/>
</dbReference>
<sequence length="147" mass="16902">MAISVNYNDKVLHIGDTLQVFYKLIEKEKVSGKTKREVKEEVRERIQIFEGILLAIRGVPPHKSILVRKIASNAIGVERIFPLSSPWIKDIKVIRKAKIRRAKLYYLRNKTRKEVSQLKDPDSTKKSPAKSAKTTRIKKTAGHEVKK</sequence>
<evidence type="ECO:0000256" key="5">
    <source>
        <dbReference type="SAM" id="MobiDB-lite"/>
    </source>
</evidence>
<feature type="region of interest" description="Disordered" evidence="5">
    <location>
        <begin position="113"/>
        <end position="147"/>
    </location>
</feature>